<evidence type="ECO:0000256" key="2">
    <source>
        <dbReference type="ARBA" id="ARBA00004370"/>
    </source>
</evidence>
<protein>
    <recommendedName>
        <fullName evidence="3">histidine kinase</fullName>
        <ecNumber evidence="3">2.7.13.3</ecNumber>
    </recommendedName>
</protein>
<dbReference type="Gene3D" id="3.30.565.10">
    <property type="entry name" value="Histidine kinase-like ATPase, C-terminal domain"/>
    <property type="match status" value="1"/>
</dbReference>
<dbReference type="Pfam" id="PF00512">
    <property type="entry name" value="HisKA"/>
    <property type="match status" value="1"/>
</dbReference>
<dbReference type="SUPFAM" id="SSF47384">
    <property type="entry name" value="Homodimeric domain of signal transducing histidine kinase"/>
    <property type="match status" value="1"/>
</dbReference>
<dbReference type="EMBL" id="BMNN01000001">
    <property type="protein sequence ID" value="GGI89161.1"/>
    <property type="molecule type" value="Genomic_DNA"/>
</dbReference>
<evidence type="ECO:0000313" key="15">
    <source>
        <dbReference type="Proteomes" id="UP000633263"/>
    </source>
</evidence>
<dbReference type="PRINTS" id="PR00344">
    <property type="entry name" value="BCTRLSENSOR"/>
</dbReference>
<organism evidence="14 15">
    <name type="scientific">Halopseudomonas pertucinogena</name>
    <dbReference type="NCBI Taxonomy" id="86175"/>
    <lineage>
        <taxon>Bacteria</taxon>
        <taxon>Pseudomonadati</taxon>
        <taxon>Pseudomonadota</taxon>
        <taxon>Gammaproteobacteria</taxon>
        <taxon>Pseudomonadales</taxon>
        <taxon>Pseudomonadaceae</taxon>
        <taxon>Halopseudomonas</taxon>
    </lineage>
</organism>
<dbReference type="InterPro" id="IPR038428">
    <property type="entry name" value="HK_sensor_dom_sf"/>
</dbReference>
<evidence type="ECO:0000256" key="6">
    <source>
        <dbReference type="ARBA" id="ARBA00022692"/>
    </source>
</evidence>
<evidence type="ECO:0000256" key="11">
    <source>
        <dbReference type="SAM" id="Phobius"/>
    </source>
</evidence>
<feature type="transmembrane region" description="Helical" evidence="11">
    <location>
        <begin position="169"/>
        <end position="190"/>
    </location>
</feature>
<accession>A0ABQ2CL93</accession>
<dbReference type="CDD" id="cd00082">
    <property type="entry name" value="HisKA"/>
    <property type="match status" value="1"/>
</dbReference>
<dbReference type="SMART" id="SM00387">
    <property type="entry name" value="HATPase_c"/>
    <property type="match status" value="1"/>
</dbReference>
<dbReference type="PANTHER" id="PTHR45436">
    <property type="entry name" value="SENSOR HISTIDINE KINASE YKOH"/>
    <property type="match status" value="1"/>
</dbReference>
<comment type="subcellular location">
    <subcellularLocation>
        <location evidence="2">Membrane</location>
    </subcellularLocation>
</comment>
<evidence type="ECO:0000256" key="5">
    <source>
        <dbReference type="ARBA" id="ARBA00022679"/>
    </source>
</evidence>
<dbReference type="InterPro" id="IPR036097">
    <property type="entry name" value="HisK_dim/P_sf"/>
</dbReference>
<gene>
    <name evidence="14" type="primary">pfeS</name>
    <name evidence="14" type="ORF">GCM10009083_01890</name>
</gene>
<dbReference type="PROSITE" id="PS50885">
    <property type="entry name" value="HAMP"/>
    <property type="match status" value="1"/>
</dbReference>
<dbReference type="SUPFAM" id="SSF55874">
    <property type="entry name" value="ATPase domain of HSP90 chaperone/DNA topoisomerase II/histidine kinase"/>
    <property type="match status" value="1"/>
</dbReference>
<comment type="caution">
    <text evidence="14">The sequence shown here is derived from an EMBL/GenBank/DDBJ whole genome shotgun (WGS) entry which is preliminary data.</text>
</comment>
<sequence>MGPWLYARLRGSMTLPGKGSLFWKLLGLLALFGLLLATLHVDLSRLLLRSVSYLPEPTQELLRGYAREAEAAWLKEGTAGIARYLDELQKREQVWARVVDADHRPLTVRPLQRVEHQRMRFVRQLDARIGRRDGTPLFEIPFRSGQASLVMALPERLNPRRHLLIWEALLQRVVPACLALLLCILLYRLLISPLEMLRRQSVALSSGALGARVPGAIAGRKDELGELARAFNQMAERLEGALSFQRQLLRDMSHELRTPLCRLRVAAEQADEPTPLTRRLEKEVDLMERLIGDSLELAWLDTERPSLPLEPVDVPGLWDVIRENVCFETGWQPERLPCDLPGDCLVLGHLNGLAQAMENILRNAVRHCPEDGVVRLGGRRCGGHWHLWIDDQGPGVAEEDLSRILEPFTRLNAARPGGDGFGLGLSIARSMLRLQGGELWAENLRPGL</sequence>
<keyword evidence="10 11" id="KW-0472">Membrane</keyword>
<dbReference type="InterPro" id="IPR003661">
    <property type="entry name" value="HisK_dim/P_dom"/>
</dbReference>
<feature type="domain" description="HAMP" evidence="13">
    <location>
        <begin position="188"/>
        <end position="243"/>
    </location>
</feature>
<reference evidence="15" key="1">
    <citation type="journal article" date="2019" name="Int. J. Syst. Evol. Microbiol.">
        <title>The Global Catalogue of Microorganisms (GCM) 10K type strain sequencing project: providing services to taxonomists for standard genome sequencing and annotation.</title>
        <authorList>
            <consortium name="The Broad Institute Genomics Platform"/>
            <consortium name="The Broad Institute Genome Sequencing Center for Infectious Disease"/>
            <person name="Wu L."/>
            <person name="Ma J."/>
        </authorList>
    </citation>
    <scope>NUCLEOTIDE SEQUENCE [LARGE SCALE GENOMIC DNA]</scope>
    <source>
        <strain evidence="15">JCM 11590</strain>
    </source>
</reference>
<dbReference type="CDD" id="cd06225">
    <property type="entry name" value="HAMP"/>
    <property type="match status" value="1"/>
</dbReference>
<dbReference type="InterPro" id="IPR036890">
    <property type="entry name" value="HATPase_C_sf"/>
</dbReference>
<evidence type="ECO:0000256" key="9">
    <source>
        <dbReference type="ARBA" id="ARBA00023012"/>
    </source>
</evidence>
<keyword evidence="15" id="KW-1185">Reference proteome</keyword>
<dbReference type="Gene3D" id="3.30.450.170">
    <property type="entry name" value="Two-component histidine kinase, sensor domain"/>
    <property type="match status" value="1"/>
</dbReference>
<dbReference type="PANTHER" id="PTHR45436:SF5">
    <property type="entry name" value="SENSOR HISTIDINE KINASE TRCS"/>
    <property type="match status" value="1"/>
</dbReference>
<feature type="transmembrane region" description="Helical" evidence="11">
    <location>
        <begin position="21"/>
        <end position="41"/>
    </location>
</feature>
<dbReference type="Pfam" id="PF16750">
    <property type="entry name" value="HK_sensor"/>
    <property type="match status" value="1"/>
</dbReference>
<name>A0ABQ2CL93_9GAMM</name>
<dbReference type="Proteomes" id="UP000633263">
    <property type="component" value="Unassembled WGS sequence"/>
</dbReference>
<dbReference type="InterPro" id="IPR003594">
    <property type="entry name" value="HATPase_dom"/>
</dbReference>
<evidence type="ECO:0000259" key="12">
    <source>
        <dbReference type="PROSITE" id="PS50109"/>
    </source>
</evidence>
<dbReference type="InterPro" id="IPR004358">
    <property type="entry name" value="Sig_transdc_His_kin-like_C"/>
</dbReference>
<evidence type="ECO:0000256" key="3">
    <source>
        <dbReference type="ARBA" id="ARBA00012438"/>
    </source>
</evidence>
<dbReference type="Gene3D" id="1.10.287.130">
    <property type="match status" value="1"/>
</dbReference>
<dbReference type="Gene3D" id="1.10.8.500">
    <property type="entry name" value="HAMP domain in histidine kinase"/>
    <property type="match status" value="1"/>
</dbReference>
<dbReference type="EC" id="2.7.13.3" evidence="3"/>
<keyword evidence="6 11" id="KW-0812">Transmembrane</keyword>
<evidence type="ECO:0000259" key="13">
    <source>
        <dbReference type="PROSITE" id="PS50885"/>
    </source>
</evidence>
<evidence type="ECO:0000256" key="7">
    <source>
        <dbReference type="ARBA" id="ARBA00022777"/>
    </source>
</evidence>
<evidence type="ECO:0000256" key="4">
    <source>
        <dbReference type="ARBA" id="ARBA00022553"/>
    </source>
</evidence>
<evidence type="ECO:0000256" key="8">
    <source>
        <dbReference type="ARBA" id="ARBA00022989"/>
    </source>
</evidence>
<feature type="domain" description="Histidine kinase" evidence="12">
    <location>
        <begin position="251"/>
        <end position="448"/>
    </location>
</feature>
<comment type="catalytic activity">
    <reaction evidence="1">
        <text>ATP + protein L-histidine = ADP + protein N-phospho-L-histidine.</text>
        <dbReference type="EC" id="2.7.13.3"/>
    </reaction>
</comment>
<dbReference type="SUPFAM" id="SSF158472">
    <property type="entry name" value="HAMP domain-like"/>
    <property type="match status" value="1"/>
</dbReference>
<keyword evidence="9" id="KW-0902">Two-component regulatory system</keyword>
<evidence type="ECO:0000313" key="14">
    <source>
        <dbReference type="EMBL" id="GGI89161.1"/>
    </source>
</evidence>
<dbReference type="InterPro" id="IPR031930">
    <property type="entry name" value="HK_sensor"/>
</dbReference>
<dbReference type="InterPro" id="IPR005467">
    <property type="entry name" value="His_kinase_dom"/>
</dbReference>
<proteinExistence type="predicted"/>
<keyword evidence="4" id="KW-0597">Phosphoprotein</keyword>
<dbReference type="SMART" id="SM00388">
    <property type="entry name" value="HisKA"/>
    <property type="match status" value="1"/>
</dbReference>
<keyword evidence="5" id="KW-0808">Transferase</keyword>
<dbReference type="InterPro" id="IPR003660">
    <property type="entry name" value="HAMP_dom"/>
</dbReference>
<dbReference type="Pfam" id="PF02518">
    <property type="entry name" value="HATPase_c"/>
    <property type="match status" value="1"/>
</dbReference>
<dbReference type="PROSITE" id="PS50109">
    <property type="entry name" value="HIS_KIN"/>
    <property type="match status" value="1"/>
</dbReference>
<evidence type="ECO:0000256" key="1">
    <source>
        <dbReference type="ARBA" id="ARBA00000085"/>
    </source>
</evidence>
<dbReference type="InterPro" id="IPR050428">
    <property type="entry name" value="TCS_sensor_his_kinase"/>
</dbReference>
<dbReference type="SMART" id="SM00304">
    <property type="entry name" value="HAMP"/>
    <property type="match status" value="1"/>
</dbReference>
<dbReference type="Pfam" id="PF00672">
    <property type="entry name" value="HAMP"/>
    <property type="match status" value="1"/>
</dbReference>
<keyword evidence="7" id="KW-0418">Kinase</keyword>
<evidence type="ECO:0000256" key="10">
    <source>
        <dbReference type="ARBA" id="ARBA00023136"/>
    </source>
</evidence>
<keyword evidence="8 11" id="KW-1133">Transmembrane helix</keyword>